<feature type="transmembrane region" description="Helical" evidence="1">
    <location>
        <begin position="12"/>
        <end position="34"/>
    </location>
</feature>
<gene>
    <name evidence="2" type="ORF">ASPTUDRAFT_352962</name>
</gene>
<keyword evidence="3" id="KW-1185">Reference proteome</keyword>
<evidence type="ECO:0000256" key="1">
    <source>
        <dbReference type="SAM" id="Phobius"/>
    </source>
</evidence>
<accession>A0A1L9NHT0</accession>
<dbReference type="VEuPathDB" id="FungiDB:ASPTUDRAFT_352962"/>
<reference evidence="3" key="1">
    <citation type="journal article" date="2017" name="Genome Biol.">
        <title>Comparative genomics reveals high biological diversity and specific adaptations in the industrially and medically important fungal genus Aspergillus.</title>
        <authorList>
            <person name="de Vries R.P."/>
            <person name="Riley R."/>
            <person name="Wiebenga A."/>
            <person name="Aguilar-Osorio G."/>
            <person name="Amillis S."/>
            <person name="Uchima C.A."/>
            <person name="Anderluh G."/>
            <person name="Asadollahi M."/>
            <person name="Askin M."/>
            <person name="Barry K."/>
            <person name="Battaglia E."/>
            <person name="Bayram O."/>
            <person name="Benocci T."/>
            <person name="Braus-Stromeyer S.A."/>
            <person name="Caldana C."/>
            <person name="Canovas D."/>
            <person name="Cerqueira G.C."/>
            <person name="Chen F."/>
            <person name="Chen W."/>
            <person name="Choi C."/>
            <person name="Clum A."/>
            <person name="Dos Santos R.A."/>
            <person name="Damasio A.R."/>
            <person name="Diallinas G."/>
            <person name="Emri T."/>
            <person name="Fekete E."/>
            <person name="Flipphi M."/>
            <person name="Freyberg S."/>
            <person name="Gallo A."/>
            <person name="Gournas C."/>
            <person name="Habgood R."/>
            <person name="Hainaut M."/>
            <person name="Harispe M.L."/>
            <person name="Henrissat B."/>
            <person name="Hilden K.S."/>
            <person name="Hope R."/>
            <person name="Hossain A."/>
            <person name="Karabika E."/>
            <person name="Karaffa L."/>
            <person name="Karanyi Z."/>
            <person name="Krasevec N."/>
            <person name="Kuo A."/>
            <person name="Kusch H."/>
            <person name="LaButti K."/>
            <person name="Lagendijk E.L."/>
            <person name="Lapidus A."/>
            <person name="Levasseur A."/>
            <person name="Lindquist E."/>
            <person name="Lipzen A."/>
            <person name="Logrieco A.F."/>
            <person name="MacCabe A."/>
            <person name="Maekelae M.R."/>
            <person name="Malavazi I."/>
            <person name="Melin P."/>
            <person name="Meyer V."/>
            <person name="Mielnichuk N."/>
            <person name="Miskei M."/>
            <person name="Molnar A.P."/>
            <person name="Mule G."/>
            <person name="Ngan C.Y."/>
            <person name="Orejas M."/>
            <person name="Orosz E."/>
            <person name="Ouedraogo J.P."/>
            <person name="Overkamp K.M."/>
            <person name="Park H.-S."/>
            <person name="Perrone G."/>
            <person name="Piumi F."/>
            <person name="Punt P.J."/>
            <person name="Ram A.F."/>
            <person name="Ramon A."/>
            <person name="Rauscher S."/>
            <person name="Record E."/>
            <person name="Riano-Pachon D.M."/>
            <person name="Robert V."/>
            <person name="Roehrig J."/>
            <person name="Ruller R."/>
            <person name="Salamov A."/>
            <person name="Salih N.S."/>
            <person name="Samson R.A."/>
            <person name="Sandor E."/>
            <person name="Sanguinetti M."/>
            <person name="Schuetze T."/>
            <person name="Sepcic K."/>
            <person name="Shelest E."/>
            <person name="Sherlock G."/>
            <person name="Sophianopoulou V."/>
            <person name="Squina F.M."/>
            <person name="Sun H."/>
            <person name="Susca A."/>
            <person name="Todd R.B."/>
            <person name="Tsang A."/>
            <person name="Unkles S.E."/>
            <person name="van de Wiele N."/>
            <person name="van Rossen-Uffink D."/>
            <person name="Oliveira J.V."/>
            <person name="Vesth T.C."/>
            <person name="Visser J."/>
            <person name="Yu J.-H."/>
            <person name="Zhou M."/>
            <person name="Andersen M.R."/>
            <person name="Archer D.B."/>
            <person name="Baker S.E."/>
            <person name="Benoit I."/>
            <person name="Brakhage A.A."/>
            <person name="Braus G.H."/>
            <person name="Fischer R."/>
            <person name="Frisvad J.C."/>
            <person name="Goldman G.H."/>
            <person name="Houbraken J."/>
            <person name="Oakley B."/>
            <person name="Pocsi I."/>
            <person name="Scazzocchio C."/>
            <person name="Seiboth B."/>
            <person name="vanKuyk P.A."/>
            <person name="Wortman J."/>
            <person name="Dyer P.S."/>
            <person name="Grigoriev I.V."/>
        </authorList>
    </citation>
    <scope>NUCLEOTIDE SEQUENCE [LARGE SCALE GENOMIC DNA]</scope>
    <source>
        <strain evidence="3">CBS 134.48</strain>
    </source>
</reference>
<dbReference type="Proteomes" id="UP000184304">
    <property type="component" value="Unassembled WGS sequence"/>
</dbReference>
<keyword evidence="1" id="KW-0812">Transmembrane</keyword>
<evidence type="ECO:0000313" key="2">
    <source>
        <dbReference type="EMBL" id="OJI88805.1"/>
    </source>
</evidence>
<keyword evidence="1" id="KW-1133">Transmembrane helix</keyword>
<organism evidence="2 3">
    <name type="scientific">Aspergillus tubingensis (strain CBS 134.48)</name>
    <dbReference type="NCBI Taxonomy" id="767770"/>
    <lineage>
        <taxon>Eukaryota</taxon>
        <taxon>Fungi</taxon>
        <taxon>Dikarya</taxon>
        <taxon>Ascomycota</taxon>
        <taxon>Pezizomycotina</taxon>
        <taxon>Eurotiomycetes</taxon>
        <taxon>Eurotiomycetidae</taxon>
        <taxon>Eurotiales</taxon>
        <taxon>Aspergillaceae</taxon>
        <taxon>Aspergillus</taxon>
        <taxon>Aspergillus subgen. Circumdati</taxon>
    </lineage>
</organism>
<dbReference type="EMBL" id="KV878178">
    <property type="protein sequence ID" value="OJI88805.1"/>
    <property type="molecule type" value="Genomic_DNA"/>
</dbReference>
<keyword evidence="1" id="KW-0472">Membrane</keyword>
<protein>
    <submittedName>
        <fullName evidence="2">Uncharacterized protein</fullName>
    </submittedName>
</protein>
<feature type="transmembrane region" description="Helical" evidence="1">
    <location>
        <begin position="105"/>
        <end position="125"/>
    </location>
</feature>
<feature type="transmembrane region" description="Helical" evidence="1">
    <location>
        <begin position="71"/>
        <end position="93"/>
    </location>
</feature>
<sequence length="150" mass="16593">MGSCQTKVSMGTVYGFFAILPAAGGRLFPLHFFISISPSPIPPSRQNSFGDLLCLFPSLIQLFLSLPHSSYLLSSFPFTFCTPILTYHSLIFHLPFVCYLPMPPLPFPICLTIMPFSCLLSFITFPVPPKGLMYKSLLLHILCLLGVSLS</sequence>
<name>A0A1L9NHT0_ASPTC</name>
<evidence type="ECO:0000313" key="3">
    <source>
        <dbReference type="Proteomes" id="UP000184304"/>
    </source>
</evidence>
<dbReference type="AlphaFoldDB" id="A0A1L9NHT0"/>
<proteinExistence type="predicted"/>